<feature type="domain" description="Trimeric autotransporter adhesin YadA-like head" evidence="12">
    <location>
        <begin position="1744"/>
        <end position="1770"/>
    </location>
</feature>
<feature type="domain" description="Trimeric autotransporter adhesin YadA-like stalk" evidence="13">
    <location>
        <begin position="1396"/>
        <end position="1434"/>
    </location>
</feature>
<feature type="domain" description="Trimeric autotransporter adhesin YadA-like stalk" evidence="13">
    <location>
        <begin position="801"/>
        <end position="843"/>
    </location>
</feature>
<organism evidence="15 16">
    <name type="scientific">Snodgrassella alvi</name>
    <dbReference type="NCBI Taxonomy" id="1196083"/>
    <lineage>
        <taxon>Bacteria</taxon>
        <taxon>Pseudomonadati</taxon>
        <taxon>Pseudomonadota</taxon>
        <taxon>Betaproteobacteria</taxon>
        <taxon>Neisseriales</taxon>
        <taxon>Neisseriaceae</taxon>
        <taxon>Snodgrassella</taxon>
    </lineage>
</organism>
<dbReference type="InterPro" id="IPR024973">
    <property type="entry name" value="ESPR"/>
</dbReference>
<feature type="domain" description="Trimeric autotransporter adhesin YadA-like head" evidence="12">
    <location>
        <begin position="438"/>
        <end position="462"/>
    </location>
</feature>
<keyword evidence="8" id="KW-0653">Protein transport</keyword>
<dbReference type="InterPro" id="IPR008635">
    <property type="entry name" value="Coiled_stalk_dom"/>
</dbReference>
<dbReference type="InterPro" id="IPR011049">
    <property type="entry name" value="Serralysin-like_metalloprot_C"/>
</dbReference>
<keyword evidence="4" id="KW-0813">Transport</keyword>
<keyword evidence="10" id="KW-0998">Cell outer membrane</keyword>
<gene>
    <name evidence="15" type="ORF">BGI32_10990</name>
</gene>
<dbReference type="GO" id="GO:0009986">
    <property type="term" value="C:cell surface"/>
    <property type="evidence" value="ECO:0007669"/>
    <property type="project" value="UniProtKB-SubCell"/>
</dbReference>
<feature type="domain" description="Trimeric autotransporter adhesin YadA-like head" evidence="12">
    <location>
        <begin position="210"/>
        <end position="234"/>
    </location>
</feature>
<reference evidence="15 16" key="1">
    <citation type="journal article" date="2017" name="MBio">
        <title>Type VI secretion-mediated competition in the bee gut microbiome.</title>
        <authorList>
            <person name="Steele M.I."/>
            <person name="Kwong W.K."/>
            <person name="Powell J.E."/>
            <person name="Whiteley M."/>
            <person name="Moran N.A."/>
        </authorList>
    </citation>
    <scope>NUCLEOTIDE SEQUENCE [LARGE SCALE GENOMIC DNA]</scope>
    <source>
        <strain evidence="15 16">App2-2</strain>
    </source>
</reference>
<feature type="domain" description="Trimeric autotransporter adhesin YadA-like stalk" evidence="13">
    <location>
        <begin position="723"/>
        <end position="766"/>
    </location>
</feature>
<comment type="similarity">
    <text evidence="3">Belongs to the autotransporter-2 (AT-2) (TC 1.B.40) family.</text>
</comment>
<evidence type="ECO:0000259" key="12">
    <source>
        <dbReference type="Pfam" id="PF05658"/>
    </source>
</evidence>
<feature type="domain" description="Trimeric autotransporter adhesin YadA-like stalk" evidence="13">
    <location>
        <begin position="506"/>
        <end position="540"/>
    </location>
</feature>
<dbReference type="InterPro" id="IPR005594">
    <property type="entry name" value="YadA_C"/>
</dbReference>
<keyword evidence="9" id="KW-0472">Membrane</keyword>
<feature type="domain" description="Trimeric autotransporter adhesin YadA-like stalk" evidence="13">
    <location>
        <begin position="1846"/>
        <end position="1875"/>
    </location>
</feature>
<evidence type="ECO:0000256" key="6">
    <source>
        <dbReference type="ARBA" id="ARBA00022692"/>
    </source>
</evidence>
<dbReference type="CDD" id="cd12820">
    <property type="entry name" value="LbR_YadA-like"/>
    <property type="match status" value="1"/>
</dbReference>
<feature type="domain" description="Trimeric autotransporter adhesin YadA-like head" evidence="12">
    <location>
        <begin position="293"/>
        <end position="317"/>
    </location>
</feature>
<evidence type="ECO:0000256" key="10">
    <source>
        <dbReference type="ARBA" id="ARBA00023237"/>
    </source>
</evidence>
<comment type="caution">
    <text evidence="15">The sequence shown here is derived from an EMBL/GenBank/DDBJ whole genome shotgun (WGS) entry which is preliminary data.</text>
</comment>
<feature type="domain" description="Trimeric autotransporter adhesin YadA-like stalk" evidence="13">
    <location>
        <begin position="1314"/>
        <end position="1354"/>
    </location>
</feature>
<feature type="domain" description="Trimeric autotransporter adhesin YadA-like stalk" evidence="13">
    <location>
        <begin position="1220"/>
        <end position="1258"/>
    </location>
</feature>
<dbReference type="InterPro" id="IPR008640">
    <property type="entry name" value="Adhesin_Head_dom"/>
</dbReference>
<feature type="domain" description="Trimeric autotransporter adhesin YadA-like stalk" evidence="13">
    <location>
        <begin position="986"/>
        <end position="1018"/>
    </location>
</feature>
<dbReference type="Gene3D" id="6.10.250.2030">
    <property type="match status" value="4"/>
</dbReference>
<evidence type="ECO:0000313" key="16">
    <source>
        <dbReference type="Proteomes" id="UP000231293"/>
    </source>
</evidence>
<feature type="domain" description="Trimeric autotransporter adhesin YadA-like head" evidence="12">
    <location>
        <begin position="266"/>
        <end position="290"/>
    </location>
</feature>
<dbReference type="Gene3D" id="6.10.250.2040">
    <property type="match status" value="1"/>
</dbReference>
<feature type="domain" description="ESPR" evidence="14">
    <location>
        <begin position="1"/>
        <end position="40"/>
    </location>
</feature>
<feature type="domain" description="Trimeric autotransporter adhesin YadA-like stalk" evidence="13">
    <location>
        <begin position="1620"/>
        <end position="1656"/>
    </location>
</feature>
<dbReference type="Pfam" id="PF13018">
    <property type="entry name" value="ESPR"/>
    <property type="match status" value="1"/>
</dbReference>
<evidence type="ECO:0000256" key="2">
    <source>
        <dbReference type="ARBA" id="ARBA00004442"/>
    </source>
</evidence>
<dbReference type="Gene3D" id="6.10.250.2120">
    <property type="match status" value="1"/>
</dbReference>
<dbReference type="Gene3D" id="4.10.80.270">
    <property type="match status" value="4"/>
</dbReference>
<dbReference type="InterPro" id="IPR045584">
    <property type="entry name" value="Pilin-like"/>
</dbReference>
<dbReference type="Pfam" id="PF03895">
    <property type="entry name" value="YadA_anchor"/>
    <property type="match status" value="1"/>
</dbReference>
<dbReference type="EMBL" id="MDVB01000113">
    <property type="protein sequence ID" value="PIT12702.1"/>
    <property type="molecule type" value="Genomic_DNA"/>
</dbReference>
<feature type="domain" description="Trimeric autotransporter adhesin YadA-like head" evidence="12">
    <location>
        <begin position="1775"/>
        <end position="1798"/>
    </location>
</feature>
<dbReference type="GO" id="GO:0015031">
    <property type="term" value="P:protein transport"/>
    <property type="evidence" value="ECO:0007669"/>
    <property type="project" value="UniProtKB-KW"/>
</dbReference>
<evidence type="ECO:0000256" key="4">
    <source>
        <dbReference type="ARBA" id="ARBA00022448"/>
    </source>
</evidence>
<dbReference type="SUPFAM" id="SSF101967">
    <property type="entry name" value="Adhesin YadA, collagen-binding domain"/>
    <property type="match status" value="6"/>
</dbReference>
<dbReference type="Gene3D" id="2.150.10.10">
    <property type="entry name" value="Serralysin-like metalloprotease, C-terminal"/>
    <property type="match status" value="5"/>
</dbReference>
<sequence>MNKIYRAIWNETTQTWVAASELAKSRTKSDTVSSLPAAGSASSKSRLGTIFKLGLIASFLNMSLLSSPVYASNAAIIGGSNLGDSTKHQNNYKDKQGNMLASHGSIILNGANDLAADGKSIPYTCGADEVQGRGVTGRNISGSSLTALQEYERFANNQAFNGKNPYGTTTDATNAGNAAMQGELTGGAVSKMPVAYGVYSFASGCGSFTTGNYSMAFGTNATALAGGAMAIGTAALASGRASIAFGVGAEATGVSSVALGSVASSNGVGSVAAGLLSQAKADGTVALGVQARAENHSAVAIGNAAQATGEQSISIGSANQVSGKASGAIGGSAETTRYNTENGAQTAAATGATTITGDGSYSFGNQNGTIAANDTGVFGNYNTIGTDSTAIEKTKDIRILGNHNTVSAKASGAMIVGNSAEVRAANALALGNNTKVLGTNGVALGEGARVEFDDGVALGSGSVVSTEKGKAGFNPGASAETAESPVWKSTASAVAIGNAANGHTRQITGLAAGTQDTDAVNVAQLKSLHDSTSTSIASLSTSAETSLGTVKDKLAELDNSASTSILSTSEKLTALSASIDEHIGKTNSALEGLKNSTSASIQHLQENALQWNAQEKAYDAVHGEKAAKIINVAAGNIDSETSTDAVNGGQLYTTNVNLSNLDSKVSNGLQTLQEQMDALNTTDISSLSTATDNVVKAVDSLKSNALLWNGKAYDASHDDAPRKITNVEAGSTDQGSTEVINGGQLYSLSTATTGRLSSAISTVTSALTDTRNIITEVKDQALLWNQGLNNGEGAYDARGRKITGVASGTLGETSSDVVIGAQLHETNTVVSALSTSTSTGLSSLSTALDSSSKSIISSLSSLVDGSKGDIAALQKTALQWSSADKAYSAKYENENQRITNVMETELALNSTDVATGNQLYTLSTATAEHLDSLSSSLQGISAEGINSLSASVDAANGYITALQQDALQWNGKAYDASHGVAGGREKITNVADASLSSTSSDVVTGGQLFTTNSNLSSLSSIVNTELFNLSQSTSTGISSLSTALNNFADTAVGSLSTIFDNSLSATNSSLSSLQQNALLWNKDLNADKGAYDASHNGEAQRITNVQDGNAIAGSSDVVTGGQLYTTNSQLSHLSGSVSTTLDSLSSSLQNISDNSLAGLTDELNDTNRKLADLNLSTSNSLKDTNDHIESLQQNALLWNKDLNNGSGAYDAGHGGSAQLITNVRAGAVAKDSTDAINGSQLFSLSSSTSTGLSSLSTSLQTFTDAQMGDLGKVTNKLNTVESNVVALQGNALQWNSNSGTEGAFDATRGGKSQQLTGIANGAISETSTDAINGMQMHSLSTATSSSLSSLSTSLNDSLGNTNQNLTALQQNAMQWNDSLKAYDASYKVNGEAVAQRITNVAAGQNDTDAVNFSQLSSLSSSTSSGLSSLSTIVSTAMTTEISNISNSLSSGYSGLSDSLSTTNDRLNNLVSDTKTGIDSLSTGYLEMHDSVAKLKEDSLNNLRWNSEYNGGEGAFDASKPGSLTRASEPGKIVNVANGDISEHSHDAVTGGQLFTVKSDLASLSTATSSSLSSINNVLQIGGISSSISSLQQNALQWNSSLGAYDASRKINGEAVAQPQRITNVDNAQNDTDAVNYRQLLTVKNGLASLSTTVNNLPTGSGISQEALNSLSTALSDQIATIVSGLGASYDPSQGNVELHEYEITKPDGSVEKVTNVTDALQKIQDYGNKHMKINSPTGGAEARALGTGSMAVGVNAHATGDLAIAIGSDATASVENGIALGSGAQVTETGGIALGAGSIAKRKGGEKQVYVPGTATEEQRNAILATQSKDYGAVSVGDEDSRQYRQITGVAAGSKDTDAVNVAQLKGVNNKIDNINKYVNKVNERLQRTERRAYSGTALAMALSGAYLPSLNAGEQAVGVGVGTYRGYTAVGANYKAISNSGNIGWGAGVSTTGKEVGFNGGVGFKWSSN</sequence>
<evidence type="ECO:0000256" key="3">
    <source>
        <dbReference type="ARBA" id="ARBA00005848"/>
    </source>
</evidence>
<evidence type="ECO:0000259" key="14">
    <source>
        <dbReference type="Pfam" id="PF13018"/>
    </source>
</evidence>
<keyword evidence="6" id="KW-0812">Transmembrane</keyword>
<feature type="domain" description="Trimeric autotransporter adhesin YadA-like head" evidence="12">
    <location>
        <begin position="237"/>
        <end position="261"/>
    </location>
</feature>
<evidence type="ECO:0000256" key="9">
    <source>
        <dbReference type="ARBA" id="ARBA00023136"/>
    </source>
</evidence>
<evidence type="ECO:0000259" key="13">
    <source>
        <dbReference type="Pfam" id="PF05662"/>
    </source>
</evidence>
<dbReference type="Pfam" id="PF05662">
    <property type="entry name" value="YadA_stalk"/>
    <property type="match status" value="13"/>
</dbReference>
<dbReference type="Pfam" id="PF05658">
    <property type="entry name" value="YadA_head"/>
    <property type="match status" value="7"/>
</dbReference>
<protein>
    <recommendedName>
        <fullName evidence="17">Autotransporter adhesin</fullName>
    </recommendedName>
</protein>
<evidence type="ECO:0000256" key="5">
    <source>
        <dbReference type="ARBA" id="ARBA00022452"/>
    </source>
</evidence>
<evidence type="ECO:0000256" key="7">
    <source>
        <dbReference type="ARBA" id="ARBA00022729"/>
    </source>
</evidence>
<keyword evidence="5" id="KW-1134">Transmembrane beta strand</keyword>
<feature type="domain" description="Trimeric autotransporter adhesin YadA-like C-terminal membrane anchor" evidence="11">
    <location>
        <begin position="1914"/>
        <end position="1967"/>
    </location>
</feature>
<feature type="domain" description="Trimeric autotransporter adhesin YadA-like stalk" evidence="13">
    <location>
        <begin position="628"/>
        <end position="668"/>
    </location>
</feature>
<evidence type="ECO:0000313" key="15">
    <source>
        <dbReference type="EMBL" id="PIT12702.1"/>
    </source>
</evidence>
<dbReference type="RefSeq" id="WP_100114141.1">
    <property type="nucleotide sequence ID" value="NZ_MDVB01000113.1"/>
</dbReference>
<comment type="subcellular location">
    <subcellularLocation>
        <location evidence="2">Cell outer membrane</location>
    </subcellularLocation>
    <subcellularLocation>
        <location evidence="1">Cell surface</location>
    </subcellularLocation>
</comment>
<evidence type="ECO:0000259" key="11">
    <source>
        <dbReference type="Pfam" id="PF03895"/>
    </source>
</evidence>
<feature type="domain" description="Trimeric autotransporter adhesin YadA-like stalk" evidence="13">
    <location>
        <begin position="1101"/>
        <end position="1138"/>
    </location>
</feature>
<evidence type="ECO:0000256" key="8">
    <source>
        <dbReference type="ARBA" id="ARBA00022927"/>
    </source>
</evidence>
<keyword evidence="7" id="KW-0732">Signal</keyword>
<name>A0A2N9WRF6_9NEIS</name>
<dbReference type="Gene3D" id="3.30.1300.30">
    <property type="entry name" value="GSPII I/J protein-like"/>
    <property type="match status" value="1"/>
</dbReference>
<dbReference type="SUPFAM" id="SSF54523">
    <property type="entry name" value="Pili subunits"/>
    <property type="match status" value="1"/>
</dbReference>
<dbReference type="GO" id="GO:0009279">
    <property type="term" value="C:cell outer membrane"/>
    <property type="evidence" value="ECO:0007669"/>
    <property type="project" value="UniProtKB-SubCell"/>
</dbReference>
<feature type="domain" description="Trimeric autotransporter adhesin YadA-like stalk" evidence="13">
    <location>
        <begin position="1531"/>
        <end position="1574"/>
    </location>
</feature>
<dbReference type="Proteomes" id="UP000231293">
    <property type="component" value="Unassembled WGS sequence"/>
</dbReference>
<dbReference type="Gene3D" id="1.20.5.170">
    <property type="match status" value="4"/>
</dbReference>
<proteinExistence type="inferred from homology"/>
<accession>A0A2N9WRF6</accession>
<feature type="domain" description="Trimeric autotransporter adhesin YadA-like stalk" evidence="13">
    <location>
        <begin position="897"/>
        <end position="939"/>
    </location>
</feature>
<evidence type="ECO:0008006" key="17">
    <source>
        <dbReference type="Google" id="ProtNLM"/>
    </source>
</evidence>
<evidence type="ECO:0000256" key="1">
    <source>
        <dbReference type="ARBA" id="ARBA00004241"/>
    </source>
</evidence>